<evidence type="ECO:0000313" key="7">
    <source>
        <dbReference type="Proteomes" id="UP000236248"/>
    </source>
</evidence>
<keyword evidence="4 5" id="KW-0472">Membrane</keyword>
<dbReference type="Gene3D" id="1.20.1530.20">
    <property type="match status" value="1"/>
</dbReference>
<feature type="transmembrane region" description="Helical" evidence="5">
    <location>
        <begin position="166"/>
        <end position="186"/>
    </location>
</feature>
<feature type="transmembrane region" description="Helical" evidence="5">
    <location>
        <begin position="131"/>
        <end position="154"/>
    </location>
</feature>
<feature type="transmembrane region" description="Helical" evidence="5">
    <location>
        <begin position="198"/>
        <end position="222"/>
    </location>
</feature>
<keyword evidence="2 5" id="KW-0812">Transmembrane</keyword>
<dbReference type="GeneID" id="41595560"/>
<gene>
    <name evidence="6" type="ORF">NCAV_1570</name>
</gene>
<reference evidence="7" key="1">
    <citation type="submission" date="2018-01" db="EMBL/GenBank/DDBJ databases">
        <authorList>
            <person name="Kerou L M."/>
        </authorList>
    </citation>
    <scope>NUCLEOTIDE SEQUENCE [LARGE SCALE GENOMIC DNA]</scope>
    <source>
        <strain evidence="7">SCU2</strain>
    </source>
</reference>
<dbReference type="InterPro" id="IPR004710">
    <property type="entry name" value="Bilac:Na_transpt"/>
</dbReference>
<dbReference type="Proteomes" id="UP000236248">
    <property type="component" value="Chromosome NCAV"/>
</dbReference>
<organism evidence="6 7">
    <name type="scientific">Candidatus Nitrosocaldus cavascurensis</name>
    <dbReference type="NCBI Taxonomy" id="2058097"/>
    <lineage>
        <taxon>Archaea</taxon>
        <taxon>Nitrososphaerota</taxon>
        <taxon>Nitrososphaeria</taxon>
        <taxon>Candidatus Nitrosocaldales</taxon>
        <taxon>Candidatus Nitrosocaldaceae</taxon>
        <taxon>Candidatus Nitrosocaldus</taxon>
    </lineage>
</organism>
<protein>
    <submittedName>
        <fullName evidence="6">Bile Acid-Sodium symporter family protein</fullName>
    </submittedName>
</protein>
<evidence type="ECO:0000313" key="6">
    <source>
        <dbReference type="EMBL" id="SPC34735.1"/>
    </source>
</evidence>
<feature type="transmembrane region" description="Helical" evidence="5">
    <location>
        <begin position="43"/>
        <end position="62"/>
    </location>
</feature>
<sequence length="322" mass="34767">MPIVEYISKLIVRRAVWLVLCSLVLGIFFSNISLAYLLPLIPVFLAGMMGSAGLMITMRDLFRSGINVSKISIILASQFILSTSVGFILALIFFNVISDLPNLALGQVLHGAMPSEQTTPVWIRLTGGNTALGIATLILSTIASPFVSPVMVLLFAGRWVNLEYMLMFESLLLSVMLPVVVGSFIRSKYNAMARYDNVFSAASILFALPTVAIVGALAASFLSLQPLSIVLLAVVASLAHFVSTLLAGLAISKVLRWDALDTPVSIYNLSMKEFTVTLGVITMTGLEPEVGVPASIYGMMHMASAPIIARWLYSTQIRKNTS</sequence>
<feature type="transmembrane region" description="Helical" evidence="5">
    <location>
        <begin position="294"/>
        <end position="313"/>
    </location>
</feature>
<keyword evidence="7" id="KW-1185">Reference proteome</keyword>
<dbReference type="InterPro" id="IPR002657">
    <property type="entry name" value="BilAc:Na_symport/Acr3"/>
</dbReference>
<dbReference type="Pfam" id="PF01758">
    <property type="entry name" value="SBF"/>
    <property type="match status" value="1"/>
</dbReference>
<dbReference type="PANTHER" id="PTHR10361:SF28">
    <property type="entry name" value="P3 PROTEIN-RELATED"/>
    <property type="match status" value="1"/>
</dbReference>
<evidence type="ECO:0000256" key="2">
    <source>
        <dbReference type="ARBA" id="ARBA00022692"/>
    </source>
</evidence>
<dbReference type="PANTHER" id="PTHR10361">
    <property type="entry name" value="SODIUM-BILE ACID COTRANSPORTER"/>
    <property type="match status" value="1"/>
</dbReference>
<dbReference type="KEGG" id="ncv:NCAV_1570"/>
<evidence type="ECO:0000256" key="4">
    <source>
        <dbReference type="ARBA" id="ARBA00023136"/>
    </source>
</evidence>
<evidence type="ECO:0000256" key="5">
    <source>
        <dbReference type="SAM" id="Phobius"/>
    </source>
</evidence>
<dbReference type="EMBL" id="LT981265">
    <property type="protein sequence ID" value="SPC34735.1"/>
    <property type="molecule type" value="Genomic_DNA"/>
</dbReference>
<feature type="transmembrane region" description="Helical" evidence="5">
    <location>
        <begin position="74"/>
        <end position="97"/>
    </location>
</feature>
<dbReference type="InterPro" id="IPR038770">
    <property type="entry name" value="Na+/solute_symporter_sf"/>
</dbReference>
<name>A0A2K5ASX6_9ARCH</name>
<dbReference type="GO" id="GO:0016020">
    <property type="term" value="C:membrane"/>
    <property type="evidence" value="ECO:0007669"/>
    <property type="project" value="UniProtKB-SubCell"/>
</dbReference>
<dbReference type="AlphaFoldDB" id="A0A2K5ASX6"/>
<keyword evidence="3 5" id="KW-1133">Transmembrane helix</keyword>
<evidence type="ECO:0000256" key="3">
    <source>
        <dbReference type="ARBA" id="ARBA00022989"/>
    </source>
</evidence>
<evidence type="ECO:0000256" key="1">
    <source>
        <dbReference type="ARBA" id="ARBA00004141"/>
    </source>
</evidence>
<feature type="transmembrane region" description="Helical" evidence="5">
    <location>
        <begin position="15"/>
        <end position="37"/>
    </location>
</feature>
<accession>A0A2K5ASX6</accession>
<dbReference type="RefSeq" id="WP_103286663.1">
    <property type="nucleotide sequence ID" value="NZ_LT981265.1"/>
</dbReference>
<feature type="transmembrane region" description="Helical" evidence="5">
    <location>
        <begin position="229"/>
        <end position="251"/>
    </location>
</feature>
<comment type="subcellular location">
    <subcellularLocation>
        <location evidence="1">Membrane</location>
        <topology evidence="1">Multi-pass membrane protein</topology>
    </subcellularLocation>
</comment>
<proteinExistence type="predicted"/>